<reference evidence="2 3" key="1">
    <citation type="journal article" date="2016" name="G3 (Bethesda)">
        <title>First Draft Assembly and Annotation of the Genome of a California Endemic Oak Quercus lobata Nee (Fagaceae).</title>
        <authorList>
            <person name="Sork V.L."/>
            <person name="Fitz-Gibbon S.T."/>
            <person name="Puiu D."/>
            <person name="Crepeau M."/>
            <person name="Gugger P.F."/>
            <person name="Sherman R."/>
            <person name="Stevens K."/>
            <person name="Langley C.H."/>
            <person name="Pellegrini M."/>
            <person name="Salzberg S.L."/>
        </authorList>
    </citation>
    <scope>NUCLEOTIDE SEQUENCE [LARGE SCALE GENOMIC DNA]</scope>
    <source>
        <strain evidence="2 3">cv. SW786</strain>
    </source>
</reference>
<evidence type="ECO:0000313" key="2">
    <source>
        <dbReference type="EnsemblPlants" id="QL10p051733:mrna"/>
    </source>
</evidence>
<name>A0A7N2RCI7_QUELO</name>
<dbReference type="InterPro" id="IPR036397">
    <property type="entry name" value="RNaseH_sf"/>
</dbReference>
<reference evidence="2" key="2">
    <citation type="submission" date="2021-01" db="UniProtKB">
        <authorList>
            <consortium name="EnsemblPlants"/>
        </authorList>
    </citation>
    <scope>IDENTIFICATION</scope>
</reference>
<protein>
    <recommendedName>
        <fullName evidence="1">RNase H type-1 domain-containing protein</fullName>
    </recommendedName>
</protein>
<dbReference type="EnsemblPlants" id="QL10p051733:mrna">
    <property type="protein sequence ID" value="QL10p051733:mrna"/>
    <property type="gene ID" value="QL10p051733"/>
</dbReference>
<organism evidence="2 3">
    <name type="scientific">Quercus lobata</name>
    <name type="common">Valley oak</name>
    <dbReference type="NCBI Taxonomy" id="97700"/>
    <lineage>
        <taxon>Eukaryota</taxon>
        <taxon>Viridiplantae</taxon>
        <taxon>Streptophyta</taxon>
        <taxon>Embryophyta</taxon>
        <taxon>Tracheophyta</taxon>
        <taxon>Spermatophyta</taxon>
        <taxon>Magnoliopsida</taxon>
        <taxon>eudicotyledons</taxon>
        <taxon>Gunneridae</taxon>
        <taxon>Pentapetalae</taxon>
        <taxon>rosids</taxon>
        <taxon>fabids</taxon>
        <taxon>Fagales</taxon>
        <taxon>Fagaceae</taxon>
        <taxon>Quercus</taxon>
    </lineage>
</organism>
<dbReference type="InterPro" id="IPR002156">
    <property type="entry name" value="RNaseH_domain"/>
</dbReference>
<keyword evidence="3" id="KW-1185">Reference proteome</keyword>
<dbReference type="InterPro" id="IPR053151">
    <property type="entry name" value="RNase_H-like"/>
</dbReference>
<dbReference type="GO" id="GO:0003676">
    <property type="term" value="F:nucleic acid binding"/>
    <property type="evidence" value="ECO:0007669"/>
    <property type="project" value="InterPro"/>
</dbReference>
<evidence type="ECO:0000259" key="1">
    <source>
        <dbReference type="Pfam" id="PF13456"/>
    </source>
</evidence>
<dbReference type="Gene3D" id="3.30.420.10">
    <property type="entry name" value="Ribonuclease H-like superfamily/Ribonuclease H"/>
    <property type="match status" value="1"/>
</dbReference>
<dbReference type="InParanoid" id="A0A7N2RCI7"/>
<accession>A0A7N2RCI7</accession>
<dbReference type="Gramene" id="QL10p051733:mrna">
    <property type="protein sequence ID" value="QL10p051733:mrna"/>
    <property type="gene ID" value="QL10p051733"/>
</dbReference>
<dbReference type="SUPFAM" id="SSF53098">
    <property type="entry name" value="Ribonuclease H-like"/>
    <property type="match status" value="1"/>
</dbReference>
<dbReference type="PANTHER" id="PTHR47723:SF19">
    <property type="entry name" value="POLYNUCLEOTIDYL TRANSFERASE, RIBONUCLEASE H-LIKE SUPERFAMILY PROTEIN"/>
    <property type="match status" value="1"/>
</dbReference>
<dbReference type="EMBL" id="LRBV02000010">
    <property type="status" value="NOT_ANNOTATED_CDS"/>
    <property type="molecule type" value="Genomic_DNA"/>
</dbReference>
<proteinExistence type="predicted"/>
<dbReference type="GO" id="GO:0004523">
    <property type="term" value="F:RNA-DNA hybrid ribonuclease activity"/>
    <property type="evidence" value="ECO:0007669"/>
    <property type="project" value="InterPro"/>
</dbReference>
<dbReference type="InterPro" id="IPR044730">
    <property type="entry name" value="RNase_H-like_dom_plant"/>
</dbReference>
<dbReference type="PANTHER" id="PTHR47723">
    <property type="entry name" value="OS05G0353850 PROTEIN"/>
    <property type="match status" value="1"/>
</dbReference>
<dbReference type="InterPro" id="IPR012337">
    <property type="entry name" value="RNaseH-like_sf"/>
</dbReference>
<evidence type="ECO:0000313" key="3">
    <source>
        <dbReference type="Proteomes" id="UP000594261"/>
    </source>
</evidence>
<feature type="domain" description="RNase H type-1" evidence="1">
    <location>
        <begin position="31"/>
        <end position="128"/>
    </location>
</feature>
<dbReference type="Proteomes" id="UP000594261">
    <property type="component" value="Chromosome 10"/>
</dbReference>
<sequence>MLDEFHNGQLADISGYSCGGNKMELASTFEVVAAMSKRIPYPLGPLESEAMAMEERVLFAWDVGVCEVVFECDSKIVCDALLGLSEPPVVIANIFEGIQHYLRDFRQFPVSHIRRQSNRPAHILAQYAKHVDFYVT</sequence>
<dbReference type="Pfam" id="PF13456">
    <property type="entry name" value="RVT_3"/>
    <property type="match status" value="1"/>
</dbReference>
<dbReference type="AlphaFoldDB" id="A0A7N2RCI7"/>
<dbReference type="CDD" id="cd06222">
    <property type="entry name" value="RNase_H_like"/>
    <property type="match status" value="1"/>
</dbReference>